<feature type="coiled-coil region" evidence="10">
    <location>
        <begin position="33"/>
        <end position="67"/>
    </location>
</feature>
<dbReference type="EC" id="6.1.1.11" evidence="1 7"/>
<keyword evidence="6" id="KW-0030">Aminoacyl-tRNA synthetase</keyword>
<feature type="binding site" evidence="8">
    <location>
        <position position="298"/>
    </location>
    <ligand>
        <name>L-serine</name>
        <dbReference type="ChEBI" id="CHEBI:33384"/>
    </ligand>
</feature>
<feature type="binding site" evidence="9">
    <location>
        <begin position="291"/>
        <end position="294"/>
    </location>
    <ligand>
        <name>ATP</name>
        <dbReference type="ChEBI" id="CHEBI:30616"/>
    </ligand>
</feature>
<accession>A0A0G0NH62</accession>
<evidence type="ECO:0000256" key="2">
    <source>
        <dbReference type="ARBA" id="ARBA00022598"/>
    </source>
</evidence>
<feature type="binding site" evidence="9">
    <location>
        <begin position="275"/>
        <end position="277"/>
    </location>
    <ligand>
        <name>ATP</name>
        <dbReference type="ChEBI" id="CHEBI:30616"/>
    </ligand>
</feature>
<dbReference type="NCBIfam" id="TIGR00414">
    <property type="entry name" value="serS"/>
    <property type="match status" value="1"/>
</dbReference>
<feature type="binding site" evidence="8">
    <location>
        <position position="244"/>
    </location>
    <ligand>
        <name>L-serine</name>
        <dbReference type="ChEBI" id="CHEBI:33384"/>
    </ligand>
</feature>
<dbReference type="InterPro" id="IPR006195">
    <property type="entry name" value="aa-tRNA-synth_II"/>
</dbReference>
<keyword evidence="2 12" id="KW-0436">Ligase</keyword>
<dbReference type="GO" id="GO:0005737">
    <property type="term" value="C:cytoplasm"/>
    <property type="evidence" value="ECO:0007669"/>
    <property type="project" value="UniProtKB-UniRule"/>
</dbReference>
<keyword evidence="3" id="KW-0547">Nucleotide-binding</keyword>
<dbReference type="STRING" id="1619013.UT41_C0003G0053"/>
<dbReference type="Gene3D" id="1.10.287.40">
    <property type="entry name" value="Serine-tRNA synthetase, tRNA binding domain"/>
    <property type="match status" value="1"/>
</dbReference>
<dbReference type="Gene3D" id="3.30.930.10">
    <property type="entry name" value="Bira Bifunctional Protein, Domain 2"/>
    <property type="match status" value="1"/>
</dbReference>
<keyword evidence="5" id="KW-0648">Protein biosynthesis</keyword>
<evidence type="ECO:0000256" key="1">
    <source>
        <dbReference type="ARBA" id="ARBA00012840"/>
    </source>
</evidence>
<keyword evidence="4 9" id="KW-0067">ATP-binding</keyword>
<dbReference type="Proteomes" id="UP000034665">
    <property type="component" value="Unassembled WGS sequence"/>
</dbReference>
<feature type="domain" description="Aminoacyl-transfer RNA synthetases class-II family profile" evidence="11">
    <location>
        <begin position="137"/>
        <end position="424"/>
    </location>
</feature>
<evidence type="ECO:0000256" key="9">
    <source>
        <dbReference type="PIRSR" id="PIRSR001529-2"/>
    </source>
</evidence>
<feature type="binding site" evidence="8">
    <location>
        <position position="275"/>
    </location>
    <ligand>
        <name>L-serine</name>
        <dbReference type="ChEBI" id="CHEBI:33384"/>
    </ligand>
</feature>
<dbReference type="PATRIC" id="fig|1619013.3.peg.903"/>
<evidence type="ECO:0000256" key="6">
    <source>
        <dbReference type="ARBA" id="ARBA00023146"/>
    </source>
</evidence>
<evidence type="ECO:0000259" key="11">
    <source>
        <dbReference type="PROSITE" id="PS50862"/>
    </source>
</evidence>
<keyword evidence="10" id="KW-0175">Coiled coil</keyword>
<dbReference type="GO" id="GO:0005524">
    <property type="term" value="F:ATP binding"/>
    <property type="evidence" value="ECO:0007669"/>
    <property type="project" value="UniProtKB-KW"/>
</dbReference>
<feature type="binding site" evidence="8">
    <location>
        <position position="397"/>
    </location>
    <ligand>
        <name>L-serine</name>
        <dbReference type="ChEBI" id="CHEBI:33384"/>
    </ligand>
</feature>
<dbReference type="Pfam" id="PF02403">
    <property type="entry name" value="Seryl_tRNA_N"/>
    <property type="match status" value="1"/>
</dbReference>
<dbReference type="SUPFAM" id="SSF55681">
    <property type="entry name" value="Class II aaRS and biotin synthetases"/>
    <property type="match status" value="1"/>
</dbReference>
<evidence type="ECO:0000256" key="4">
    <source>
        <dbReference type="ARBA" id="ARBA00022840"/>
    </source>
</evidence>
<gene>
    <name evidence="12" type="ORF">UT41_C0003G0053</name>
</gene>
<dbReference type="PANTHER" id="PTHR11778">
    <property type="entry name" value="SERYL-TRNA SYNTHETASE"/>
    <property type="match status" value="1"/>
</dbReference>
<evidence type="ECO:0000256" key="3">
    <source>
        <dbReference type="ARBA" id="ARBA00022741"/>
    </source>
</evidence>
<organism evidence="12 13">
    <name type="scientific">Candidatus Wolfebacteria bacterium GW2011_GWC2_39_22</name>
    <dbReference type="NCBI Taxonomy" id="1619013"/>
    <lineage>
        <taxon>Bacteria</taxon>
        <taxon>Candidatus Wolfeibacteriota</taxon>
    </lineage>
</organism>
<dbReference type="CDD" id="cd00770">
    <property type="entry name" value="SerRS_core"/>
    <property type="match status" value="1"/>
</dbReference>
<proteinExistence type="predicted"/>
<comment type="caution">
    <text evidence="12">The sequence shown here is derived from an EMBL/GenBank/DDBJ whole genome shotgun (WGS) entry which is preliminary data.</text>
</comment>
<dbReference type="GO" id="GO:0004828">
    <property type="term" value="F:serine-tRNA ligase activity"/>
    <property type="evidence" value="ECO:0007669"/>
    <property type="project" value="UniProtKB-UniRule"/>
</dbReference>
<evidence type="ECO:0000256" key="8">
    <source>
        <dbReference type="PIRSR" id="PIRSR001529-1"/>
    </source>
</evidence>
<evidence type="ECO:0000256" key="7">
    <source>
        <dbReference type="NCBIfam" id="TIGR00414"/>
    </source>
</evidence>
<dbReference type="InterPro" id="IPR033729">
    <property type="entry name" value="SerRS_core"/>
</dbReference>
<dbReference type="PIRSF" id="PIRSF001529">
    <property type="entry name" value="Ser-tRNA-synth_IIa"/>
    <property type="match status" value="1"/>
</dbReference>
<dbReference type="InterPro" id="IPR042103">
    <property type="entry name" value="SerRS_1_N_sf"/>
</dbReference>
<reference evidence="12 13" key="1">
    <citation type="journal article" date="2015" name="Nature">
        <title>rRNA introns, odd ribosomes, and small enigmatic genomes across a large radiation of phyla.</title>
        <authorList>
            <person name="Brown C.T."/>
            <person name="Hug L.A."/>
            <person name="Thomas B.C."/>
            <person name="Sharon I."/>
            <person name="Castelle C.J."/>
            <person name="Singh A."/>
            <person name="Wilkins M.J."/>
            <person name="Williams K.H."/>
            <person name="Banfield J.F."/>
        </authorList>
    </citation>
    <scope>NUCLEOTIDE SEQUENCE [LARGE SCALE GENOMIC DNA]</scope>
</reference>
<feature type="binding site" evidence="9">
    <location>
        <begin position="364"/>
        <end position="367"/>
    </location>
    <ligand>
        <name>ATP</name>
        <dbReference type="ChEBI" id="CHEBI:30616"/>
    </ligand>
</feature>
<dbReference type="InterPro" id="IPR002317">
    <property type="entry name" value="Ser-tRNA-ligase_type_1"/>
</dbReference>
<dbReference type="InterPro" id="IPR015866">
    <property type="entry name" value="Ser-tRNA-synth_1_N"/>
</dbReference>
<dbReference type="PROSITE" id="PS50862">
    <property type="entry name" value="AA_TRNA_LIGASE_II"/>
    <property type="match status" value="1"/>
</dbReference>
<dbReference type="InterPro" id="IPR002314">
    <property type="entry name" value="aa-tRNA-synt_IIb"/>
</dbReference>
<name>A0A0G0NH62_9BACT</name>
<protein>
    <recommendedName>
        <fullName evidence="1 7">Serine--tRNA ligase</fullName>
        <ecNumber evidence="1 7">6.1.1.11</ecNumber>
    </recommendedName>
</protein>
<dbReference type="InterPro" id="IPR010978">
    <property type="entry name" value="tRNA-bd_arm"/>
</dbReference>
<evidence type="ECO:0000256" key="10">
    <source>
        <dbReference type="SAM" id="Coils"/>
    </source>
</evidence>
<dbReference type="SUPFAM" id="SSF46589">
    <property type="entry name" value="tRNA-binding arm"/>
    <property type="match status" value="1"/>
</dbReference>
<dbReference type="Pfam" id="PF00587">
    <property type="entry name" value="tRNA-synt_2b"/>
    <property type="match status" value="1"/>
</dbReference>
<evidence type="ECO:0000313" key="13">
    <source>
        <dbReference type="Proteomes" id="UP000034665"/>
    </source>
</evidence>
<evidence type="ECO:0000313" key="12">
    <source>
        <dbReference type="EMBL" id="KKR12126.1"/>
    </source>
</evidence>
<dbReference type="GO" id="GO:0006434">
    <property type="term" value="P:seryl-tRNA aminoacylation"/>
    <property type="evidence" value="ECO:0007669"/>
    <property type="project" value="UniProtKB-UniRule"/>
</dbReference>
<feature type="site" description="Important for serine binding" evidence="8">
    <location>
        <position position="399"/>
    </location>
</feature>
<sequence length="440" mass="50508">MVDIKFIREHQEEMRAAIKNKRIALDLDAVLEADKVRVDLQQKVEKLSALKNELNEKMKTAKTQEERNPIIEEGKKVKDELAEAEPSYREAKQTFDELMVRVPTVPSSDTPIGTSEDENVEIYRWGEQKKFDFEPKDHVQLAEDLDLVDFEKGAKISGYRGYYLKNEGMQLVMALMMYAVNKMVQKGYTPMIPPTLVKGFSLFGSGYFKGLEYDPEIDEIYQVASADKDSEGSTTKDKKFLVGTSEPSLLAYYSDEVLKEEQLPIRLAGYSQCYRSEIGSYGKDTKGMYRVHEFMKVEQVVIAKADEAEANKLQQEMMDVSREMHEELGLPYRQIQICTGDMSAGKFRAFDIEAWMPGMNRWGETGSASNFVDWQSRRLNVKYIDKNGDRKYVYMLNNTALPSPRSFIAILENYQQADGSVLIPEVLQKYTGFAKIERRK</sequence>
<dbReference type="InterPro" id="IPR045864">
    <property type="entry name" value="aa-tRNA-synth_II/BPL/LPL"/>
</dbReference>
<dbReference type="PRINTS" id="PR00981">
    <property type="entry name" value="TRNASYNTHSER"/>
</dbReference>
<dbReference type="AlphaFoldDB" id="A0A0G0NH62"/>
<dbReference type="EMBL" id="LBWR01000003">
    <property type="protein sequence ID" value="KKR12126.1"/>
    <property type="molecule type" value="Genomic_DNA"/>
</dbReference>
<evidence type="ECO:0000256" key="5">
    <source>
        <dbReference type="ARBA" id="ARBA00022917"/>
    </source>
</evidence>